<dbReference type="InterPro" id="IPR006621">
    <property type="entry name" value="Nose-resist-to-fluoxetine_N"/>
</dbReference>
<evidence type="ECO:0000313" key="5">
    <source>
        <dbReference type="Proteomes" id="UP000663879"/>
    </source>
</evidence>
<dbReference type="Proteomes" id="UP000663879">
    <property type="component" value="Unassembled WGS sequence"/>
</dbReference>
<dbReference type="SMART" id="SM00703">
    <property type="entry name" value="NRF"/>
    <property type="match status" value="1"/>
</dbReference>
<keyword evidence="1" id="KW-1133">Transmembrane helix</keyword>
<evidence type="ECO:0000313" key="4">
    <source>
        <dbReference type="EMBL" id="CAF0840673.1"/>
    </source>
</evidence>
<keyword evidence="1" id="KW-0472">Membrane</keyword>
<name>A0A813VIB6_9BILA</name>
<feature type="transmembrane region" description="Helical" evidence="1">
    <location>
        <begin position="513"/>
        <end position="543"/>
    </location>
</feature>
<feature type="transmembrane region" description="Helical" evidence="1">
    <location>
        <begin position="599"/>
        <end position="620"/>
    </location>
</feature>
<feature type="domain" description="Nose resistant-to-fluoxetine protein N-terminal" evidence="3">
    <location>
        <begin position="83"/>
        <end position="204"/>
    </location>
</feature>
<dbReference type="InterPro" id="IPR002656">
    <property type="entry name" value="Acyl_transf_3_dom"/>
</dbReference>
<dbReference type="EMBL" id="CAJNOC010001161">
    <property type="protein sequence ID" value="CAF0840673.1"/>
    <property type="molecule type" value="Genomic_DNA"/>
</dbReference>
<comment type="caution">
    <text evidence="4">The sequence shown here is derived from an EMBL/GenBank/DDBJ whole genome shotgun (WGS) entry which is preliminary data.</text>
</comment>
<gene>
    <name evidence="4" type="ORF">OXX778_LOCUS8439</name>
</gene>
<reference evidence="4" key="1">
    <citation type="submission" date="2021-02" db="EMBL/GenBank/DDBJ databases">
        <authorList>
            <person name="Nowell W R."/>
        </authorList>
    </citation>
    <scope>NUCLEOTIDE SEQUENCE</scope>
    <source>
        <strain evidence="4">Ploen Becks lab</strain>
    </source>
</reference>
<sequence length="700" mass="80818">MYFKTYLLFIVEIFLLLDKSRALRDENLLIPYSGNLYDQLLNLKKIQNQTPKFLNKIHNVTFDFKYFLSNLNLDETRNGLNLTLNCVEQLSNFSQALLNNEEWAIQVFDSFGKPSSGILRGSINWLGDYKQCINKTSDSFTRKYCYISNTVVPVKYGICVPETCNYVDLYTIVYYLWSLLPLNEKGNLPLDQLPESENYIVCQEAQELDWGAILSICVVSLLVFYVLISTLYDLKVNSKIKSKNSSNVKTSPDIELKQEGQEEQIEKPIEKKSSRIHQLLIGSSIYTNSIKLFTVNESSDQLSCLNGIRFMSIAWVILGHTYSFSSMVMDNIAYIDDLRKQFFFMMILNGILAVDTFFLLSGLLTSYLFMKETIRTKITPKFMFKYYIHRYLRITPVHMIVLMISARLSKYLGDGPIYPSLTGVETEMCKSTWYINLLYLNNVWKRDKQCLGVSWYLSNDMQFHWIAPIVLLPLAFKKPKIGVTISILFIIANIITSALVINSEPGSEKGLFLYPYFYIFAYVVPWLRISPFMIGLLLGYILFKQKSKQNVKIRPAINIFFWLLSLLLMSLAIFGDYSNYGGNGLSKVVSLLYQSTSKILWSIGLAYIIYACLTGNGGFVNSILSWKLWVPLARVSFSLYLIHSLIMLYFMYSDERPLYVQHSQMAYRFIGNLFYSLIGAYVVNMFVELPFIALEKVLFK</sequence>
<evidence type="ECO:0000259" key="3">
    <source>
        <dbReference type="SMART" id="SM00703"/>
    </source>
</evidence>
<feature type="transmembrane region" description="Helical" evidence="1">
    <location>
        <begin position="302"/>
        <end position="322"/>
    </location>
</feature>
<accession>A0A813VIB6</accession>
<keyword evidence="5" id="KW-1185">Reference proteome</keyword>
<dbReference type="InterPro" id="IPR052728">
    <property type="entry name" value="O2_lipid_transport_reg"/>
</dbReference>
<dbReference type="Pfam" id="PF01757">
    <property type="entry name" value="Acyl_transf_3"/>
    <property type="match status" value="1"/>
</dbReference>
<proteinExistence type="predicted"/>
<feature type="transmembrane region" description="Helical" evidence="1">
    <location>
        <begin position="210"/>
        <end position="234"/>
    </location>
</feature>
<feature type="chain" id="PRO_5032614678" description="Nose resistant-to-fluoxetine protein N-terminal domain-containing protein" evidence="2">
    <location>
        <begin position="23"/>
        <end position="700"/>
    </location>
</feature>
<dbReference type="AlphaFoldDB" id="A0A813VIB6"/>
<feature type="transmembrane region" description="Helical" evidence="1">
    <location>
        <begin position="342"/>
        <end position="370"/>
    </location>
</feature>
<dbReference type="PANTHER" id="PTHR11161">
    <property type="entry name" value="O-ACYLTRANSFERASE"/>
    <property type="match status" value="1"/>
</dbReference>
<feature type="transmembrane region" description="Helical" evidence="1">
    <location>
        <begin position="483"/>
        <end position="501"/>
    </location>
</feature>
<feature type="transmembrane region" description="Helical" evidence="1">
    <location>
        <begin position="632"/>
        <end position="652"/>
    </location>
</feature>
<dbReference type="OrthoDB" id="207378at2759"/>
<protein>
    <recommendedName>
        <fullName evidence="3">Nose resistant-to-fluoxetine protein N-terminal domain-containing protein</fullName>
    </recommendedName>
</protein>
<evidence type="ECO:0000256" key="1">
    <source>
        <dbReference type="SAM" id="Phobius"/>
    </source>
</evidence>
<feature type="transmembrane region" description="Helical" evidence="1">
    <location>
        <begin position="672"/>
        <end position="694"/>
    </location>
</feature>
<keyword evidence="1" id="KW-0812">Transmembrane</keyword>
<evidence type="ECO:0000256" key="2">
    <source>
        <dbReference type="SAM" id="SignalP"/>
    </source>
</evidence>
<dbReference type="Pfam" id="PF20146">
    <property type="entry name" value="NRF"/>
    <property type="match status" value="1"/>
</dbReference>
<feature type="signal peptide" evidence="2">
    <location>
        <begin position="1"/>
        <end position="22"/>
    </location>
</feature>
<keyword evidence="2" id="KW-0732">Signal</keyword>
<organism evidence="4 5">
    <name type="scientific">Brachionus calyciflorus</name>
    <dbReference type="NCBI Taxonomy" id="104777"/>
    <lineage>
        <taxon>Eukaryota</taxon>
        <taxon>Metazoa</taxon>
        <taxon>Spiralia</taxon>
        <taxon>Gnathifera</taxon>
        <taxon>Rotifera</taxon>
        <taxon>Eurotatoria</taxon>
        <taxon>Monogononta</taxon>
        <taxon>Pseudotrocha</taxon>
        <taxon>Ploima</taxon>
        <taxon>Brachionidae</taxon>
        <taxon>Brachionus</taxon>
    </lineage>
</organism>
<dbReference type="PANTHER" id="PTHR11161:SF0">
    <property type="entry name" value="O-ACYLTRANSFERASE LIKE PROTEIN"/>
    <property type="match status" value="1"/>
</dbReference>
<dbReference type="GO" id="GO:0016747">
    <property type="term" value="F:acyltransferase activity, transferring groups other than amino-acyl groups"/>
    <property type="evidence" value="ECO:0007669"/>
    <property type="project" value="InterPro"/>
</dbReference>
<feature type="transmembrane region" description="Helical" evidence="1">
    <location>
        <begin position="555"/>
        <end position="575"/>
    </location>
</feature>